<sequence length="117" mass="12937">MGRILVIIEVVKKSLGQFCIIKEAITNAAAYNAHCWLLVLVLVLVLVLGLATRGLASDFGVCHWSGRRRRRFAPNSKTSHTGTVAQVAQHIGGTRMFTESLTHHLHLVLLLWVEIEG</sequence>
<evidence type="ECO:0000313" key="2">
    <source>
        <dbReference type="EMBL" id="CAA2937925.1"/>
    </source>
</evidence>
<dbReference type="Proteomes" id="UP000594638">
    <property type="component" value="Unassembled WGS sequence"/>
</dbReference>
<dbReference type="AlphaFoldDB" id="A0A8S0PAP3"/>
<reference evidence="2 3" key="1">
    <citation type="submission" date="2019-12" db="EMBL/GenBank/DDBJ databases">
        <authorList>
            <person name="Alioto T."/>
            <person name="Alioto T."/>
            <person name="Gomez Garrido J."/>
        </authorList>
    </citation>
    <scope>NUCLEOTIDE SEQUENCE [LARGE SCALE GENOMIC DNA]</scope>
</reference>
<feature type="transmembrane region" description="Helical" evidence="1">
    <location>
        <begin position="36"/>
        <end position="61"/>
    </location>
</feature>
<proteinExistence type="predicted"/>
<accession>A0A8S0PAP3</accession>
<comment type="caution">
    <text evidence="2">The sequence shown here is derived from an EMBL/GenBank/DDBJ whole genome shotgun (WGS) entry which is preliminary data.</text>
</comment>
<gene>
    <name evidence="2" type="ORF">OLEA9_A023479</name>
</gene>
<name>A0A8S0PAP3_OLEEU</name>
<evidence type="ECO:0000256" key="1">
    <source>
        <dbReference type="SAM" id="Phobius"/>
    </source>
</evidence>
<keyword evidence="1" id="KW-0472">Membrane</keyword>
<dbReference type="EMBL" id="CACTIH010000030">
    <property type="protein sequence ID" value="CAA2937925.1"/>
    <property type="molecule type" value="Genomic_DNA"/>
</dbReference>
<evidence type="ECO:0000313" key="3">
    <source>
        <dbReference type="Proteomes" id="UP000594638"/>
    </source>
</evidence>
<organism evidence="2 3">
    <name type="scientific">Olea europaea subsp. europaea</name>
    <dbReference type="NCBI Taxonomy" id="158383"/>
    <lineage>
        <taxon>Eukaryota</taxon>
        <taxon>Viridiplantae</taxon>
        <taxon>Streptophyta</taxon>
        <taxon>Embryophyta</taxon>
        <taxon>Tracheophyta</taxon>
        <taxon>Spermatophyta</taxon>
        <taxon>Magnoliopsida</taxon>
        <taxon>eudicotyledons</taxon>
        <taxon>Gunneridae</taxon>
        <taxon>Pentapetalae</taxon>
        <taxon>asterids</taxon>
        <taxon>lamiids</taxon>
        <taxon>Lamiales</taxon>
        <taxon>Oleaceae</taxon>
        <taxon>Oleeae</taxon>
        <taxon>Olea</taxon>
    </lineage>
</organism>
<protein>
    <submittedName>
        <fullName evidence="2">Uncharacterized protein</fullName>
    </submittedName>
</protein>
<dbReference type="Gramene" id="OE9A023479T1">
    <property type="protein sequence ID" value="OE9A023479C1"/>
    <property type="gene ID" value="OE9A023479"/>
</dbReference>
<keyword evidence="3" id="KW-1185">Reference proteome</keyword>
<keyword evidence="1" id="KW-0812">Transmembrane</keyword>
<keyword evidence="1" id="KW-1133">Transmembrane helix</keyword>